<evidence type="ECO:0000313" key="2">
    <source>
        <dbReference type="EMBL" id="GAG03595.1"/>
    </source>
</evidence>
<sequence length="62" mass="6522">ASPGVRDSDVTWQALWQLSLVLREVAESADLGSSPDTESSGLGDAEHGAREPLGGKETTIDR</sequence>
<proteinExistence type="predicted"/>
<organism evidence="2">
    <name type="scientific">marine sediment metagenome</name>
    <dbReference type="NCBI Taxonomy" id="412755"/>
    <lineage>
        <taxon>unclassified sequences</taxon>
        <taxon>metagenomes</taxon>
        <taxon>ecological metagenomes</taxon>
    </lineage>
</organism>
<protein>
    <submittedName>
        <fullName evidence="2">Uncharacterized protein</fullName>
    </submittedName>
</protein>
<feature type="region of interest" description="Disordered" evidence="1">
    <location>
        <begin position="28"/>
        <end position="62"/>
    </location>
</feature>
<comment type="caution">
    <text evidence="2">The sequence shown here is derived from an EMBL/GenBank/DDBJ whole genome shotgun (WGS) entry which is preliminary data.</text>
</comment>
<feature type="non-terminal residue" evidence="2">
    <location>
        <position position="1"/>
    </location>
</feature>
<dbReference type="EMBL" id="BARS01020120">
    <property type="protein sequence ID" value="GAG03595.1"/>
    <property type="molecule type" value="Genomic_DNA"/>
</dbReference>
<evidence type="ECO:0000256" key="1">
    <source>
        <dbReference type="SAM" id="MobiDB-lite"/>
    </source>
</evidence>
<feature type="compositionally biased region" description="Basic and acidic residues" evidence="1">
    <location>
        <begin position="44"/>
        <end position="62"/>
    </location>
</feature>
<reference evidence="2" key="1">
    <citation type="journal article" date="2014" name="Front. Microbiol.">
        <title>High frequency of phylogenetically diverse reductive dehalogenase-homologous genes in deep subseafloor sedimentary metagenomes.</title>
        <authorList>
            <person name="Kawai M."/>
            <person name="Futagami T."/>
            <person name="Toyoda A."/>
            <person name="Takaki Y."/>
            <person name="Nishi S."/>
            <person name="Hori S."/>
            <person name="Arai W."/>
            <person name="Tsubouchi T."/>
            <person name="Morono Y."/>
            <person name="Uchiyama I."/>
            <person name="Ito T."/>
            <person name="Fujiyama A."/>
            <person name="Inagaki F."/>
            <person name="Takami H."/>
        </authorList>
    </citation>
    <scope>NUCLEOTIDE SEQUENCE</scope>
    <source>
        <strain evidence="2">Expedition CK06-06</strain>
    </source>
</reference>
<name>X0UDD7_9ZZZZ</name>
<accession>X0UDD7</accession>
<dbReference type="AlphaFoldDB" id="X0UDD7"/>
<gene>
    <name evidence="2" type="ORF">S01H1_32491</name>
</gene>